<dbReference type="PANTHER" id="PTHR33692:SF1">
    <property type="entry name" value="RIBOSOME MATURATION FACTOR RIMM"/>
    <property type="match status" value="1"/>
</dbReference>
<dbReference type="InterPro" id="IPR027275">
    <property type="entry name" value="PRC-brl_dom"/>
</dbReference>
<evidence type="ECO:0000256" key="1">
    <source>
        <dbReference type="ARBA" id="ARBA00022490"/>
    </source>
</evidence>
<dbReference type="SUPFAM" id="SSF50346">
    <property type="entry name" value="PRC-barrel domain"/>
    <property type="match status" value="1"/>
</dbReference>
<evidence type="ECO:0000259" key="6">
    <source>
        <dbReference type="Pfam" id="PF01782"/>
    </source>
</evidence>
<gene>
    <name evidence="5" type="primary">rimM</name>
    <name evidence="8" type="ORF">FC84_GL001017</name>
</gene>
<comment type="function">
    <text evidence="5">An accessory protein needed during the final step in the assembly of 30S ribosomal subunit, possibly for assembly of the head region. Essential for efficient processing of 16S rRNA. May be needed both before and after RbfA during the maturation of 16S rRNA. It has affinity for free ribosomal 30S subunits but not for 70S ribosomes.</text>
</comment>
<dbReference type="InterPro" id="IPR009000">
    <property type="entry name" value="Transl_B-barrel_sf"/>
</dbReference>
<dbReference type="GO" id="GO:0043022">
    <property type="term" value="F:ribosome binding"/>
    <property type="evidence" value="ECO:0007669"/>
    <property type="project" value="InterPro"/>
</dbReference>
<dbReference type="Pfam" id="PF01782">
    <property type="entry name" value="RimM"/>
    <property type="match status" value="1"/>
</dbReference>
<feature type="domain" description="RimM N-terminal" evidence="6">
    <location>
        <begin position="9"/>
        <end position="91"/>
    </location>
</feature>
<dbReference type="SUPFAM" id="SSF50447">
    <property type="entry name" value="Translation proteins"/>
    <property type="match status" value="1"/>
</dbReference>
<keyword evidence="9" id="KW-1185">Reference proteome</keyword>
<dbReference type="PATRIC" id="fig|1423738.3.peg.1027"/>
<evidence type="ECO:0000313" key="9">
    <source>
        <dbReference type="Proteomes" id="UP000051813"/>
    </source>
</evidence>
<organism evidence="8 9">
    <name type="scientific">Lapidilactobacillus dextrinicus DSM 20335</name>
    <dbReference type="NCBI Taxonomy" id="1423738"/>
    <lineage>
        <taxon>Bacteria</taxon>
        <taxon>Bacillati</taxon>
        <taxon>Bacillota</taxon>
        <taxon>Bacilli</taxon>
        <taxon>Lactobacillales</taxon>
        <taxon>Lactobacillaceae</taxon>
        <taxon>Lapidilactobacillus</taxon>
    </lineage>
</organism>
<dbReference type="Pfam" id="PF05239">
    <property type="entry name" value="PRC"/>
    <property type="match status" value="1"/>
</dbReference>
<dbReference type="EMBL" id="AYYK01000002">
    <property type="protein sequence ID" value="KRM79713.1"/>
    <property type="molecule type" value="Genomic_DNA"/>
</dbReference>
<dbReference type="InterPro" id="IPR036976">
    <property type="entry name" value="RimM_N_sf"/>
</dbReference>
<comment type="subunit">
    <text evidence="5">Binds ribosomal protein uS19.</text>
</comment>
<protein>
    <recommendedName>
        <fullName evidence="5">Ribosome maturation factor RimM</fullName>
    </recommendedName>
</protein>
<dbReference type="HAMAP" id="MF_00014">
    <property type="entry name" value="Ribosome_mat_RimM"/>
    <property type="match status" value="1"/>
</dbReference>
<evidence type="ECO:0000256" key="5">
    <source>
        <dbReference type="HAMAP-Rule" id="MF_00014"/>
    </source>
</evidence>
<evidence type="ECO:0000256" key="4">
    <source>
        <dbReference type="ARBA" id="ARBA00023186"/>
    </source>
</evidence>
<dbReference type="NCBIfam" id="TIGR02273">
    <property type="entry name" value="16S_RimM"/>
    <property type="match status" value="1"/>
</dbReference>
<accession>A0A0R2BK15</accession>
<dbReference type="PANTHER" id="PTHR33692">
    <property type="entry name" value="RIBOSOME MATURATION FACTOR RIMM"/>
    <property type="match status" value="1"/>
</dbReference>
<feature type="domain" description="PRC-barrel" evidence="7">
    <location>
        <begin position="98"/>
        <end position="171"/>
    </location>
</feature>
<comment type="domain">
    <text evidence="5">The PRC barrel domain binds ribosomal protein uS19.</text>
</comment>
<evidence type="ECO:0000313" key="8">
    <source>
        <dbReference type="EMBL" id="KRM79713.1"/>
    </source>
</evidence>
<dbReference type="Gene3D" id="2.40.30.60">
    <property type="entry name" value="RimM"/>
    <property type="match status" value="1"/>
</dbReference>
<dbReference type="GO" id="GO:0042274">
    <property type="term" value="P:ribosomal small subunit biogenesis"/>
    <property type="evidence" value="ECO:0007669"/>
    <property type="project" value="UniProtKB-UniRule"/>
</dbReference>
<dbReference type="GO" id="GO:0006364">
    <property type="term" value="P:rRNA processing"/>
    <property type="evidence" value="ECO:0007669"/>
    <property type="project" value="UniProtKB-UniRule"/>
</dbReference>
<keyword evidence="3 5" id="KW-0698">rRNA processing</keyword>
<comment type="subcellular location">
    <subcellularLocation>
        <location evidence="5">Cytoplasm</location>
    </subcellularLocation>
</comment>
<reference evidence="8 9" key="1">
    <citation type="journal article" date="2015" name="Genome Announc.">
        <title>Expanding the biotechnology potential of lactobacilli through comparative genomics of 213 strains and associated genera.</title>
        <authorList>
            <person name="Sun Z."/>
            <person name="Harris H.M."/>
            <person name="McCann A."/>
            <person name="Guo C."/>
            <person name="Argimon S."/>
            <person name="Zhang W."/>
            <person name="Yang X."/>
            <person name="Jeffery I.B."/>
            <person name="Cooney J.C."/>
            <person name="Kagawa T.F."/>
            <person name="Liu W."/>
            <person name="Song Y."/>
            <person name="Salvetti E."/>
            <person name="Wrobel A."/>
            <person name="Rasinkangas P."/>
            <person name="Parkhill J."/>
            <person name="Rea M.C."/>
            <person name="O'Sullivan O."/>
            <person name="Ritari J."/>
            <person name="Douillard F.P."/>
            <person name="Paul Ross R."/>
            <person name="Yang R."/>
            <person name="Briner A.E."/>
            <person name="Felis G.E."/>
            <person name="de Vos W.M."/>
            <person name="Barrangou R."/>
            <person name="Klaenhammer T.R."/>
            <person name="Caufield P.W."/>
            <person name="Cui Y."/>
            <person name="Zhang H."/>
            <person name="O'Toole P.W."/>
        </authorList>
    </citation>
    <scope>NUCLEOTIDE SEQUENCE [LARGE SCALE GENOMIC DNA]</scope>
    <source>
        <strain evidence="8 9">DSM 20335</strain>
    </source>
</reference>
<dbReference type="Gene3D" id="2.30.30.240">
    <property type="entry name" value="PRC-barrel domain"/>
    <property type="match status" value="1"/>
</dbReference>
<dbReference type="InterPro" id="IPR011961">
    <property type="entry name" value="RimM"/>
</dbReference>
<keyword evidence="2 5" id="KW-0690">Ribosome biogenesis</keyword>
<name>A0A0R2BK15_9LACO</name>
<dbReference type="AlphaFoldDB" id="A0A0R2BK15"/>
<evidence type="ECO:0000256" key="3">
    <source>
        <dbReference type="ARBA" id="ARBA00022552"/>
    </source>
</evidence>
<keyword evidence="1 5" id="KW-0963">Cytoplasm</keyword>
<dbReference type="InterPro" id="IPR011033">
    <property type="entry name" value="PRC_barrel-like_sf"/>
</dbReference>
<sequence length="173" mass="19739">MNMANYYDVGTIVSTHALKGEVKVFATTDFPKERFQKGTQLFLKQNQQWLPLTISSVRQHKGMYLLSFVDYQDINLVEPFLKQKLYVSEEDQHDLDDGEYYYHDIVGMTIIDQDSGQEIGKVKEILAPGANDVWIIGRPGQKDLLLPFLKSVVLKIDVPAKKAYVEVPEGLDD</sequence>
<comment type="caution">
    <text evidence="8">The sequence shown here is derived from an EMBL/GenBank/DDBJ whole genome shotgun (WGS) entry which is preliminary data.</text>
</comment>
<dbReference type="GO" id="GO:0005840">
    <property type="term" value="C:ribosome"/>
    <property type="evidence" value="ECO:0007669"/>
    <property type="project" value="InterPro"/>
</dbReference>
<dbReference type="STRING" id="1423738.FC84_GL001017"/>
<dbReference type="GO" id="GO:0005737">
    <property type="term" value="C:cytoplasm"/>
    <property type="evidence" value="ECO:0007669"/>
    <property type="project" value="UniProtKB-SubCell"/>
</dbReference>
<evidence type="ECO:0000259" key="7">
    <source>
        <dbReference type="Pfam" id="PF05239"/>
    </source>
</evidence>
<evidence type="ECO:0000256" key="2">
    <source>
        <dbReference type="ARBA" id="ARBA00022517"/>
    </source>
</evidence>
<dbReference type="Proteomes" id="UP000051813">
    <property type="component" value="Unassembled WGS sequence"/>
</dbReference>
<comment type="similarity">
    <text evidence="5">Belongs to the RimM family.</text>
</comment>
<proteinExistence type="inferred from homology"/>
<dbReference type="InterPro" id="IPR002676">
    <property type="entry name" value="RimM_N"/>
</dbReference>
<keyword evidence="4 5" id="KW-0143">Chaperone</keyword>